<evidence type="ECO:0000313" key="1">
    <source>
        <dbReference type="EMBL" id="MBT1697132.1"/>
    </source>
</evidence>
<reference evidence="1 2" key="1">
    <citation type="submission" date="2021-05" db="EMBL/GenBank/DDBJ databases">
        <title>A Polyphasic approach of four new species of the genus Ohtaekwangia: Ohtaekwangia histidinii sp. nov., Ohtaekwangia cretensis sp. nov., Ohtaekwangia indiensis sp. nov., Ohtaekwangia reichenbachii sp. nov. from diverse environment.</title>
        <authorList>
            <person name="Octaviana S."/>
        </authorList>
    </citation>
    <scope>NUCLEOTIDE SEQUENCE [LARGE SCALE GENOMIC DNA]</scope>
    <source>
        <strain evidence="1 2">PWU4</strain>
    </source>
</reference>
<keyword evidence="2" id="KW-1185">Reference proteome</keyword>
<organism evidence="1 2">
    <name type="scientific">Chryseosolibacter histidini</name>
    <dbReference type="NCBI Taxonomy" id="2782349"/>
    <lineage>
        <taxon>Bacteria</taxon>
        <taxon>Pseudomonadati</taxon>
        <taxon>Bacteroidota</taxon>
        <taxon>Cytophagia</taxon>
        <taxon>Cytophagales</taxon>
        <taxon>Chryseotaleaceae</taxon>
        <taxon>Chryseosolibacter</taxon>
    </lineage>
</organism>
<dbReference type="EMBL" id="JAHESF010000007">
    <property type="protein sequence ID" value="MBT1697132.1"/>
    <property type="molecule type" value="Genomic_DNA"/>
</dbReference>
<sequence length="63" mass="7019">MVAPDSLSKRFLLSVMMALALFTACEEEAENAMTPVSQALEIPQSTWLTSPFPNQQVIFPHPR</sequence>
<comment type="caution">
    <text evidence="1">The sequence shown here is derived from an EMBL/GenBank/DDBJ whole genome shotgun (WGS) entry which is preliminary data.</text>
</comment>
<evidence type="ECO:0000313" key="2">
    <source>
        <dbReference type="Proteomes" id="UP001319200"/>
    </source>
</evidence>
<accession>A0AAP2GP76</accession>
<dbReference type="Proteomes" id="UP001319200">
    <property type="component" value="Unassembled WGS sequence"/>
</dbReference>
<dbReference type="AlphaFoldDB" id="A0AAP2GP76"/>
<gene>
    <name evidence="1" type="ORF">KK083_09615</name>
</gene>
<name>A0AAP2GP76_9BACT</name>
<dbReference type="RefSeq" id="WP_254162886.1">
    <property type="nucleotide sequence ID" value="NZ_JAHESF010000007.1"/>
</dbReference>
<proteinExistence type="predicted"/>
<protein>
    <submittedName>
        <fullName evidence="1">Uncharacterized protein</fullName>
    </submittedName>
</protein>